<accession>A0AA35TWW1</accession>
<keyword evidence="3" id="KW-1185">Reference proteome</keyword>
<proteinExistence type="predicted"/>
<dbReference type="EMBL" id="CASHTH010004275">
    <property type="protein sequence ID" value="CAI8055382.1"/>
    <property type="molecule type" value="Genomic_DNA"/>
</dbReference>
<dbReference type="Proteomes" id="UP001174909">
    <property type="component" value="Unassembled WGS sequence"/>
</dbReference>
<protein>
    <submittedName>
        <fullName evidence="2">Uncharacterized protein</fullName>
    </submittedName>
</protein>
<sequence>MCDCNDCLCHTDSVSFNRTCIYKDHLCSFFVSCAVCWPMMNCSIGDCHPSPLDYLNSDGISVSCTFERDGCTVDYQVVLSGAFNNMGSVFVGGERDCQDSDILGQLAWIIPVSISGGILLPGLLLLVAATCIRIHKCNNPICTRNSSYTDPSARAVMYETVGDDDSHPDIGVYETVDDVRQQRWVAETGPATRENL</sequence>
<dbReference type="AlphaFoldDB" id="A0AA35TWW1"/>
<keyword evidence="1" id="KW-0472">Membrane</keyword>
<feature type="transmembrane region" description="Helical" evidence="1">
    <location>
        <begin position="106"/>
        <end position="129"/>
    </location>
</feature>
<evidence type="ECO:0000256" key="1">
    <source>
        <dbReference type="SAM" id="Phobius"/>
    </source>
</evidence>
<reference evidence="2" key="1">
    <citation type="submission" date="2023-03" db="EMBL/GenBank/DDBJ databases">
        <authorList>
            <person name="Steffen K."/>
            <person name="Cardenas P."/>
        </authorList>
    </citation>
    <scope>NUCLEOTIDE SEQUENCE</scope>
</reference>
<keyword evidence="1" id="KW-1133">Transmembrane helix</keyword>
<comment type="caution">
    <text evidence="2">The sequence shown here is derived from an EMBL/GenBank/DDBJ whole genome shotgun (WGS) entry which is preliminary data.</text>
</comment>
<gene>
    <name evidence="2" type="ORF">GBAR_LOCUS30245</name>
</gene>
<evidence type="ECO:0000313" key="3">
    <source>
        <dbReference type="Proteomes" id="UP001174909"/>
    </source>
</evidence>
<keyword evidence="1" id="KW-0812">Transmembrane</keyword>
<evidence type="ECO:0000313" key="2">
    <source>
        <dbReference type="EMBL" id="CAI8055382.1"/>
    </source>
</evidence>
<name>A0AA35TWW1_GEOBA</name>
<organism evidence="2 3">
    <name type="scientific">Geodia barretti</name>
    <name type="common">Barrett's horny sponge</name>
    <dbReference type="NCBI Taxonomy" id="519541"/>
    <lineage>
        <taxon>Eukaryota</taxon>
        <taxon>Metazoa</taxon>
        <taxon>Porifera</taxon>
        <taxon>Demospongiae</taxon>
        <taxon>Heteroscleromorpha</taxon>
        <taxon>Tetractinellida</taxon>
        <taxon>Astrophorina</taxon>
        <taxon>Geodiidae</taxon>
        <taxon>Geodia</taxon>
    </lineage>
</organism>
<feature type="non-terminal residue" evidence="2">
    <location>
        <position position="196"/>
    </location>
</feature>